<protein>
    <submittedName>
        <fullName evidence="1">Uncharacterized protein</fullName>
    </submittedName>
</protein>
<name>A0A381T000_9ZZZZ</name>
<evidence type="ECO:0000313" key="1">
    <source>
        <dbReference type="EMBL" id="SVA09565.1"/>
    </source>
</evidence>
<dbReference type="AlphaFoldDB" id="A0A381T000"/>
<dbReference type="EMBL" id="UINC01003826">
    <property type="protein sequence ID" value="SVA09565.1"/>
    <property type="molecule type" value="Genomic_DNA"/>
</dbReference>
<sequence>MTIRCAIRHIPPVRNRLTQREICIRFDLDIDMLQIEK</sequence>
<proteinExistence type="predicted"/>
<feature type="non-terminal residue" evidence="1">
    <location>
        <position position="37"/>
    </location>
</feature>
<reference evidence="1" key="1">
    <citation type="submission" date="2018-05" db="EMBL/GenBank/DDBJ databases">
        <authorList>
            <person name="Lanie J.A."/>
            <person name="Ng W.-L."/>
            <person name="Kazmierczak K.M."/>
            <person name="Andrzejewski T.M."/>
            <person name="Davidsen T.M."/>
            <person name="Wayne K.J."/>
            <person name="Tettelin H."/>
            <person name="Glass J.I."/>
            <person name="Rusch D."/>
            <person name="Podicherti R."/>
            <person name="Tsui H.-C.T."/>
            <person name="Winkler M.E."/>
        </authorList>
    </citation>
    <scope>NUCLEOTIDE SEQUENCE</scope>
</reference>
<gene>
    <name evidence="1" type="ORF">METZ01_LOCUS62419</name>
</gene>
<accession>A0A381T000</accession>
<organism evidence="1">
    <name type="scientific">marine metagenome</name>
    <dbReference type="NCBI Taxonomy" id="408172"/>
    <lineage>
        <taxon>unclassified sequences</taxon>
        <taxon>metagenomes</taxon>
        <taxon>ecological metagenomes</taxon>
    </lineage>
</organism>